<sequence>MNMRVIALASNELQHEAKSCSRMKSERLGSSREGADREIPLEPPLQASACLGSWKMFTGNVFLVSAVLEIVFFVVLCGSKLGNNMEESEDHFLNGAVKRLEIHERFIEFGGTVPQPHQGPPFARLGITLTSHRPQLNVHHGAQPFLASSARTSSEFLHLFLFPPQRPNQLFYITALLHAPSHSPLIYDFLSSSLPAPIVKKRRFRSFCQKRTEKEE</sequence>
<dbReference type="GeneID" id="39583283"/>
<gene>
    <name evidence="2" type="ORF">SODALDRAFT_376320</name>
</gene>
<proteinExistence type="predicted"/>
<protein>
    <submittedName>
        <fullName evidence="2">Uncharacterized protein</fullName>
    </submittedName>
</protein>
<dbReference type="RefSeq" id="XP_028468338.1">
    <property type="nucleotide sequence ID" value="XM_028614806.1"/>
</dbReference>
<organism evidence="2 3">
    <name type="scientific">Sodiomyces alkalinus (strain CBS 110278 / VKM F-3762 / F11)</name>
    <name type="common">Alkaliphilic filamentous fungus</name>
    <dbReference type="NCBI Taxonomy" id="1314773"/>
    <lineage>
        <taxon>Eukaryota</taxon>
        <taxon>Fungi</taxon>
        <taxon>Dikarya</taxon>
        <taxon>Ascomycota</taxon>
        <taxon>Pezizomycotina</taxon>
        <taxon>Sordariomycetes</taxon>
        <taxon>Hypocreomycetidae</taxon>
        <taxon>Glomerellales</taxon>
        <taxon>Plectosphaerellaceae</taxon>
        <taxon>Sodiomyces</taxon>
    </lineage>
</organism>
<name>A0A3N2Q1C7_SODAK</name>
<accession>A0A3N2Q1C7</accession>
<dbReference type="Proteomes" id="UP000272025">
    <property type="component" value="Unassembled WGS sequence"/>
</dbReference>
<evidence type="ECO:0000313" key="2">
    <source>
        <dbReference type="EMBL" id="ROT40532.1"/>
    </source>
</evidence>
<reference evidence="2 3" key="1">
    <citation type="journal article" date="2018" name="Mol. Ecol.">
        <title>The obligate alkalophilic soda-lake fungus Sodiomyces alkalinus has shifted to a protein diet.</title>
        <authorList>
            <person name="Grum-Grzhimaylo A.A."/>
            <person name="Falkoski D.L."/>
            <person name="van den Heuvel J."/>
            <person name="Valero-Jimenez C.A."/>
            <person name="Min B."/>
            <person name="Choi I.G."/>
            <person name="Lipzen A."/>
            <person name="Daum C.G."/>
            <person name="Aanen D.K."/>
            <person name="Tsang A."/>
            <person name="Henrissat B."/>
            <person name="Bilanenko E.N."/>
            <person name="de Vries R.P."/>
            <person name="van Kan J.A.L."/>
            <person name="Grigoriev I.V."/>
            <person name="Debets A.J.M."/>
        </authorList>
    </citation>
    <scope>NUCLEOTIDE SEQUENCE [LARGE SCALE GENOMIC DNA]</scope>
    <source>
        <strain evidence="2 3">F11</strain>
    </source>
</reference>
<evidence type="ECO:0000256" key="1">
    <source>
        <dbReference type="SAM" id="MobiDB-lite"/>
    </source>
</evidence>
<feature type="region of interest" description="Disordered" evidence="1">
    <location>
        <begin position="18"/>
        <end position="38"/>
    </location>
</feature>
<dbReference type="EMBL" id="ML119052">
    <property type="protein sequence ID" value="ROT40532.1"/>
    <property type="molecule type" value="Genomic_DNA"/>
</dbReference>
<dbReference type="AlphaFoldDB" id="A0A3N2Q1C7"/>
<evidence type="ECO:0000313" key="3">
    <source>
        <dbReference type="Proteomes" id="UP000272025"/>
    </source>
</evidence>
<keyword evidence="3" id="KW-1185">Reference proteome</keyword>